<evidence type="ECO:0000313" key="2">
    <source>
        <dbReference type="Proteomes" id="UP000241769"/>
    </source>
</evidence>
<dbReference type="AlphaFoldDB" id="A0A2P6MXG5"/>
<keyword evidence="2" id="KW-1185">Reference proteome</keyword>
<gene>
    <name evidence="1" type="ORF">PROFUN_15248</name>
</gene>
<proteinExistence type="predicted"/>
<dbReference type="Proteomes" id="UP000241769">
    <property type="component" value="Unassembled WGS sequence"/>
</dbReference>
<dbReference type="InParanoid" id="A0A2P6MXG5"/>
<name>A0A2P6MXG5_9EUKA</name>
<feature type="non-terminal residue" evidence="1">
    <location>
        <position position="1"/>
    </location>
</feature>
<dbReference type="OrthoDB" id="7464126at2759"/>
<evidence type="ECO:0000313" key="1">
    <source>
        <dbReference type="EMBL" id="PRP76394.1"/>
    </source>
</evidence>
<dbReference type="EMBL" id="MDYQ01000330">
    <property type="protein sequence ID" value="PRP76394.1"/>
    <property type="molecule type" value="Genomic_DNA"/>
</dbReference>
<organism evidence="1 2">
    <name type="scientific">Planoprotostelium fungivorum</name>
    <dbReference type="NCBI Taxonomy" id="1890364"/>
    <lineage>
        <taxon>Eukaryota</taxon>
        <taxon>Amoebozoa</taxon>
        <taxon>Evosea</taxon>
        <taxon>Variosea</taxon>
        <taxon>Cavosteliida</taxon>
        <taxon>Cavosteliaceae</taxon>
        <taxon>Planoprotostelium</taxon>
    </lineage>
</organism>
<reference evidence="1 2" key="1">
    <citation type="journal article" date="2018" name="Genome Biol. Evol.">
        <title>Multiple Roots of Fruiting Body Formation in Amoebozoa.</title>
        <authorList>
            <person name="Hillmann F."/>
            <person name="Forbes G."/>
            <person name="Novohradska S."/>
            <person name="Ferling I."/>
            <person name="Riege K."/>
            <person name="Groth M."/>
            <person name="Westermann M."/>
            <person name="Marz M."/>
            <person name="Spaller T."/>
            <person name="Winckler T."/>
            <person name="Schaap P."/>
            <person name="Glockner G."/>
        </authorList>
    </citation>
    <scope>NUCLEOTIDE SEQUENCE [LARGE SCALE GENOMIC DNA]</scope>
    <source>
        <strain evidence="1 2">Jena</strain>
    </source>
</reference>
<protein>
    <submittedName>
        <fullName evidence="1">Uncharacterized protein</fullName>
    </submittedName>
</protein>
<sequence>NEAIMNALKGHHEEVIRLLLNDPRVKLSPDVIDEAVREAYADGQVDIARILSGTEVKKSKMNCIVS</sequence>
<accession>A0A2P6MXG5</accession>
<comment type="caution">
    <text evidence="1">The sequence shown here is derived from an EMBL/GenBank/DDBJ whole genome shotgun (WGS) entry which is preliminary data.</text>
</comment>